<keyword evidence="2" id="KW-0472">Membrane</keyword>
<accession>K3WK52</accession>
<feature type="transmembrane region" description="Helical" evidence="2">
    <location>
        <begin position="30"/>
        <end position="50"/>
    </location>
</feature>
<evidence type="ECO:0000256" key="2">
    <source>
        <dbReference type="SAM" id="Phobius"/>
    </source>
</evidence>
<keyword evidence="2" id="KW-1133">Transmembrane helix</keyword>
<reference evidence="4" key="1">
    <citation type="journal article" date="2010" name="Genome Biol.">
        <title>Genome sequence of the necrotrophic plant pathogen Pythium ultimum reveals original pathogenicity mechanisms and effector repertoire.</title>
        <authorList>
            <person name="Levesque C.A."/>
            <person name="Brouwer H."/>
            <person name="Cano L."/>
            <person name="Hamilton J.P."/>
            <person name="Holt C."/>
            <person name="Huitema E."/>
            <person name="Raffaele S."/>
            <person name="Robideau G.P."/>
            <person name="Thines M."/>
            <person name="Win J."/>
            <person name="Zerillo M.M."/>
            <person name="Beakes G.W."/>
            <person name="Boore J.L."/>
            <person name="Busam D."/>
            <person name="Dumas B."/>
            <person name="Ferriera S."/>
            <person name="Fuerstenberg S.I."/>
            <person name="Gachon C.M."/>
            <person name="Gaulin E."/>
            <person name="Govers F."/>
            <person name="Grenville-Briggs L."/>
            <person name="Horner N."/>
            <person name="Hostetler J."/>
            <person name="Jiang R.H."/>
            <person name="Johnson J."/>
            <person name="Krajaejun T."/>
            <person name="Lin H."/>
            <person name="Meijer H.J."/>
            <person name="Moore B."/>
            <person name="Morris P."/>
            <person name="Phuntmart V."/>
            <person name="Puiu D."/>
            <person name="Shetty J."/>
            <person name="Stajich J.E."/>
            <person name="Tripathy S."/>
            <person name="Wawra S."/>
            <person name="van West P."/>
            <person name="Whitty B.R."/>
            <person name="Coutinho P.M."/>
            <person name="Henrissat B."/>
            <person name="Martin F."/>
            <person name="Thomas P.D."/>
            <person name="Tyler B.M."/>
            <person name="De Vries R.P."/>
            <person name="Kamoun S."/>
            <person name="Yandell M."/>
            <person name="Tisserat N."/>
            <person name="Buell C.R."/>
        </authorList>
    </citation>
    <scope>NUCLEOTIDE SEQUENCE</scope>
    <source>
        <strain evidence="4">DAOM:BR144</strain>
    </source>
</reference>
<feature type="compositionally biased region" description="Low complexity" evidence="1">
    <location>
        <begin position="309"/>
        <end position="322"/>
    </location>
</feature>
<dbReference type="Proteomes" id="UP000019132">
    <property type="component" value="Unassembled WGS sequence"/>
</dbReference>
<feature type="compositionally biased region" description="Basic residues" evidence="1">
    <location>
        <begin position="299"/>
        <end position="308"/>
    </location>
</feature>
<sequence length="379" mass="42450">MARGGSASRVNNGRELKMYLQHGMWREHKYALLAVAAIVVAFFGGAVLQFSTSKEHVYRIEVTNQPLLERVFRSGDPWVVLCAKPDDVMPDVFGKVSKRLVDKSFVGVLDCTQKLPTSGKSVLTRYGIKASVSPTVFTVANGDKPKQIFLDHLQTSMALAKRVVAQTKKTSQEILNSAQLELKCLQKPTCVLFLRGQKLRPYERQWMDKLMHEHRTLQFAWVDSTISKLSIESMLPEFVPGEHRMVLFRRQRDPSGEKHKAVITAKAYRNVFDAMPVAMFLKENVGKELKALSKTPTISRRKSSKAKKSTSSTSEASSSKRTNGGQRSNTKRQAKVSKDNEEGDEYYFPQGVEEADVVDVDAAPYDADDGTEVLDLDAE</sequence>
<evidence type="ECO:0008006" key="5">
    <source>
        <dbReference type="Google" id="ProtNLM"/>
    </source>
</evidence>
<dbReference type="EMBL" id="GL376633">
    <property type="status" value="NOT_ANNOTATED_CDS"/>
    <property type="molecule type" value="Genomic_DNA"/>
</dbReference>
<keyword evidence="4" id="KW-1185">Reference proteome</keyword>
<dbReference type="VEuPathDB" id="FungiDB:PYU1_G005333"/>
<organism evidence="3 4">
    <name type="scientific">Globisporangium ultimum (strain ATCC 200006 / CBS 805.95 / DAOM BR144)</name>
    <name type="common">Pythium ultimum</name>
    <dbReference type="NCBI Taxonomy" id="431595"/>
    <lineage>
        <taxon>Eukaryota</taxon>
        <taxon>Sar</taxon>
        <taxon>Stramenopiles</taxon>
        <taxon>Oomycota</taxon>
        <taxon>Peronosporomycetes</taxon>
        <taxon>Pythiales</taxon>
        <taxon>Pythiaceae</taxon>
        <taxon>Globisporangium</taxon>
    </lineage>
</organism>
<dbReference type="HOGENOM" id="CLU_064001_0_0_1"/>
<evidence type="ECO:0000313" key="4">
    <source>
        <dbReference type="Proteomes" id="UP000019132"/>
    </source>
</evidence>
<dbReference type="InParanoid" id="K3WK52"/>
<keyword evidence="2" id="KW-0812">Transmembrane</keyword>
<name>K3WK52_GLOUD</name>
<feature type="region of interest" description="Disordered" evidence="1">
    <location>
        <begin position="292"/>
        <end position="379"/>
    </location>
</feature>
<evidence type="ECO:0000256" key="1">
    <source>
        <dbReference type="SAM" id="MobiDB-lite"/>
    </source>
</evidence>
<reference evidence="4" key="2">
    <citation type="submission" date="2010-04" db="EMBL/GenBank/DDBJ databases">
        <authorList>
            <person name="Buell R."/>
            <person name="Hamilton J."/>
            <person name="Hostetler J."/>
        </authorList>
    </citation>
    <scope>NUCLEOTIDE SEQUENCE [LARGE SCALE GENOMIC DNA]</scope>
    <source>
        <strain evidence="4">DAOM:BR144</strain>
    </source>
</reference>
<reference evidence="3" key="3">
    <citation type="submission" date="2015-02" db="UniProtKB">
        <authorList>
            <consortium name="EnsemblProtists"/>
        </authorList>
    </citation>
    <scope>IDENTIFICATION</scope>
    <source>
        <strain evidence="3">DAOM BR144</strain>
    </source>
</reference>
<dbReference type="AlphaFoldDB" id="K3WK52"/>
<dbReference type="OMA" id="MKMFLRN"/>
<protein>
    <recommendedName>
        <fullName evidence="5">Thioredoxin domain-containing protein</fullName>
    </recommendedName>
</protein>
<proteinExistence type="predicted"/>
<dbReference type="eggNOG" id="ENOG502R8QT">
    <property type="taxonomic scope" value="Eukaryota"/>
</dbReference>
<dbReference type="EnsemblProtists" id="PYU1_T005344">
    <property type="protein sequence ID" value="PYU1_T005344"/>
    <property type="gene ID" value="PYU1_G005333"/>
</dbReference>
<evidence type="ECO:0000313" key="3">
    <source>
        <dbReference type="EnsemblProtists" id="PYU1_T005344"/>
    </source>
</evidence>
<feature type="compositionally biased region" description="Acidic residues" evidence="1">
    <location>
        <begin position="366"/>
        <end position="379"/>
    </location>
</feature>